<keyword evidence="3" id="KW-1185">Reference proteome</keyword>
<comment type="caution">
    <text evidence="2">The sequence shown here is derived from an EMBL/GenBank/DDBJ whole genome shotgun (WGS) entry which is preliminary data.</text>
</comment>
<feature type="transmembrane region" description="Helical" evidence="1">
    <location>
        <begin position="16"/>
        <end position="44"/>
    </location>
</feature>
<dbReference type="RefSeq" id="WP_007203824.1">
    <property type="nucleotide sequence ID" value="NZ_AKKV01000046.1"/>
</dbReference>
<dbReference type="PATRIC" id="fig|1196324.3.peg.3824"/>
<sequence length="263" mass="29839">MGVYKKAFMLLKTNPMLFVIMLLLSLFGFVVGAIMASMVVMSMLPSNDDPYPKTIVDTLFSSDFIGMLSVFLFFVYSGGLYLQAGFLAICKDIMNGQKVKVGRLFSGGGQYFGRIMGMVVLMLVPVYLFFWFAQSYVMNARFDTNIEGVLWLCFAVLMVVELLLSFAVMGIVIEDLPFSKAWYVGLTLDGGYFKLFFFIILSAIVVYMLKELENLTMLGSVLATALRFLFYTYMAVWYVQLYVRHRKGCARRFSSSSNQLFSE</sequence>
<proteinExistence type="predicted"/>
<keyword evidence="1" id="KW-0812">Transmembrane</keyword>
<feature type="transmembrane region" description="Helical" evidence="1">
    <location>
        <begin position="64"/>
        <end position="90"/>
    </location>
</feature>
<evidence type="ECO:0000256" key="1">
    <source>
        <dbReference type="SAM" id="Phobius"/>
    </source>
</evidence>
<keyword evidence="1" id="KW-0472">Membrane</keyword>
<keyword evidence="1" id="KW-1133">Transmembrane helix</keyword>
<feature type="transmembrane region" description="Helical" evidence="1">
    <location>
        <begin position="148"/>
        <end position="172"/>
    </location>
</feature>
<accession>I8U9Y6</accession>
<gene>
    <name evidence="2" type="ORF">A374_18786</name>
</gene>
<dbReference type="EMBL" id="AKKV01000046">
    <property type="protein sequence ID" value="EIT83765.1"/>
    <property type="molecule type" value="Genomic_DNA"/>
</dbReference>
<name>I8U9Y6_9BACL</name>
<evidence type="ECO:0000313" key="2">
    <source>
        <dbReference type="EMBL" id="EIT83765.1"/>
    </source>
</evidence>
<evidence type="ECO:0000313" key="3">
    <source>
        <dbReference type="Proteomes" id="UP000004080"/>
    </source>
</evidence>
<feature type="transmembrane region" description="Helical" evidence="1">
    <location>
        <begin position="192"/>
        <end position="209"/>
    </location>
</feature>
<dbReference type="Proteomes" id="UP000004080">
    <property type="component" value="Unassembled WGS sequence"/>
</dbReference>
<reference evidence="2 3" key="1">
    <citation type="journal article" date="2012" name="J. Bacteriol.">
        <title>Genome of Bacillus macauensis ZFHKF-1, a Long-Chain-Forming Bacterium.</title>
        <authorList>
            <person name="Cai L."/>
            <person name="Zhang T."/>
        </authorList>
    </citation>
    <scope>NUCLEOTIDE SEQUENCE [LARGE SCALE GENOMIC DNA]</scope>
    <source>
        <strain evidence="2 3">ZFHKF-1</strain>
    </source>
</reference>
<organism evidence="2 3">
    <name type="scientific">Fictibacillus macauensis ZFHKF-1</name>
    <dbReference type="NCBI Taxonomy" id="1196324"/>
    <lineage>
        <taxon>Bacteria</taxon>
        <taxon>Bacillati</taxon>
        <taxon>Bacillota</taxon>
        <taxon>Bacilli</taxon>
        <taxon>Bacillales</taxon>
        <taxon>Fictibacillaceae</taxon>
        <taxon>Fictibacillus</taxon>
    </lineage>
</organism>
<dbReference type="STRING" id="1196324.A374_18786"/>
<feature type="transmembrane region" description="Helical" evidence="1">
    <location>
        <begin position="111"/>
        <end position="133"/>
    </location>
</feature>
<protein>
    <submittedName>
        <fullName evidence="2">Uncharacterized protein</fullName>
    </submittedName>
</protein>
<dbReference type="AlphaFoldDB" id="I8U9Y6"/>
<feature type="transmembrane region" description="Helical" evidence="1">
    <location>
        <begin position="221"/>
        <end position="243"/>
    </location>
</feature>